<accession>A0ACA9N6M7</accession>
<organism evidence="1 2">
    <name type="scientific">Cetraspora pellucida</name>
    <dbReference type="NCBI Taxonomy" id="1433469"/>
    <lineage>
        <taxon>Eukaryota</taxon>
        <taxon>Fungi</taxon>
        <taxon>Fungi incertae sedis</taxon>
        <taxon>Mucoromycota</taxon>
        <taxon>Glomeromycotina</taxon>
        <taxon>Glomeromycetes</taxon>
        <taxon>Diversisporales</taxon>
        <taxon>Gigasporaceae</taxon>
        <taxon>Cetraspora</taxon>
    </lineage>
</organism>
<evidence type="ECO:0000313" key="2">
    <source>
        <dbReference type="Proteomes" id="UP000789366"/>
    </source>
</evidence>
<keyword evidence="2" id="KW-1185">Reference proteome</keyword>
<protein>
    <submittedName>
        <fullName evidence="1">14547_t:CDS:1</fullName>
    </submittedName>
</protein>
<proteinExistence type="predicted"/>
<gene>
    <name evidence="1" type="ORF">SPELUC_LOCUS8388</name>
</gene>
<feature type="non-terminal residue" evidence="1">
    <location>
        <position position="256"/>
    </location>
</feature>
<sequence length="256" mass="30247">MNLCVGDIFRNSNKFSTVAEQAIHLVSFFNRSTFFLGCLRSEQLALYRSYVSFVLPNCTRWNSHYLCFASIFRTCAALKNLATKIEEGNDEDLNDFSEILLTYISNNECFGWVCQVIKNLSDSTLKDYLITKLEKRWLTWKQLLLLLSFLLYPFYRTTQFNQNIDNLSFAHMGRWIIYYYKNWFNKFPNSILSELQYYESQEYLFNQETFNQFGSDVLKYWNFCKEIAPELHLVAVQIFSVCITTASVKRLFSTMG</sequence>
<evidence type="ECO:0000313" key="1">
    <source>
        <dbReference type="EMBL" id="CAG8636013.1"/>
    </source>
</evidence>
<reference evidence="1" key="1">
    <citation type="submission" date="2021-06" db="EMBL/GenBank/DDBJ databases">
        <authorList>
            <person name="Kallberg Y."/>
            <person name="Tangrot J."/>
            <person name="Rosling A."/>
        </authorList>
    </citation>
    <scope>NUCLEOTIDE SEQUENCE</scope>
    <source>
        <strain evidence="1">28 12/20/2015</strain>
    </source>
</reference>
<dbReference type="Proteomes" id="UP000789366">
    <property type="component" value="Unassembled WGS sequence"/>
</dbReference>
<name>A0ACA9N6M7_9GLOM</name>
<comment type="caution">
    <text evidence="1">The sequence shown here is derived from an EMBL/GenBank/DDBJ whole genome shotgun (WGS) entry which is preliminary data.</text>
</comment>
<dbReference type="EMBL" id="CAJVPW010012477">
    <property type="protein sequence ID" value="CAG8636013.1"/>
    <property type="molecule type" value="Genomic_DNA"/>
</dbReference>